<proteinExistence type="predicted"/>
<gene>
    <name evidence="1" type="ORF">PN36_24500</name>
</gene>
<dbReference type="Proteomes" id="UP000030428">
    <property type="component" value="Unassembled WGS sequence"/>
</dbReference>
<keyword evidence="1" id="KW-0489">Methyltransferase</keyword>
<comment type="caution">
    <text evidence="1">The sequence shown here is derived from an EMBL/GenBank/DDBJ whole genome shotgun (WGS) entry which is preliminary data.</text>
</comment>
<dbReference type="GO" id="GO:0032259">
    <property type="term" value="P:methylation"/>
    <property type="evidence" value="ECO:0007669"/>
    <property type="project" value="UniProtKB-KW"/>
</dbReference>
<name>A0A0A6P5A0_9GAMM</name>
<keyword evidence="1" id="KW-0808">Transferase</keyword>
<dbReference type="EMBL" id="JSZA02000128">
    <property type="protein sequence ID" value="KHD05519.1"/>
    <property type="molecule type" value="Genomic_DNA"/>
</dbReference>
<protein>
    <submittedName>
        <fullName evidence="1">SAM-dependent methyltransferase</fullName>
    </submittedName>
</protein>
<dbReference type="AlphaFoldDB" id="A0A0A6P5A0"/>
<reference evidence="1 2" key="1">
    <citation type="journal article" date="2016" name="Front. Microbiol.">
        <title>Single-Cell (Meta-)Genomics of a Dimorphic Candidatus Thiomargarita nelsonii Reveals Genomic Plasticity.</title>
        <authorList>
            <person name="Flood B.E."/>
            <person name="Fliss P."/>
            <person name="Jones D.S."/>
            <person name="Dick G.J."/>
            <person name="Jain S."/>
            <person name="Kaster A.K."/>
            <person name="Winkel M."/>
            <person name="Mussmann M."/>
            <person name="Bailey J."/>
        </authorList>
    </citation>
    <scope>NUCLEOTIDE SEQUENCE [LARGE SCALE GENOMIC DNA]</scope>
    <source>
        <strain evidence="1">Hydrate Ridge</strain>
    </source>
</reference>
<evidence type="ECO:0000313" key="1">
    <source>
        <dbReference type="EMBL" id="KHD05519.1"/>
    </source>
</evidence>
<accession>A0A0A6P5A0</accession>
<organism evidence="1 2">
    <name type="scientific">Candidatus Thiomargarita nelsonii</name>
    <dbReference type="NCBI Taxonomy" id="1003181"/>
    <lineage>
        <taxon>Bacteria</taxon>
        <taxon>Pseudomonadati</taxon>
        <taxon>Pseudomonadota</taxon>
        <taxon>Gammaproteobacteria</taxon>
        <taxon>Thiotrichales</taxon>
        <taxon>Thiotrichaceae</taxon>
        <taxon>Thiomargarita</taxon>
    </lineage>
</organism>
<dbReference type="GO" id="GO:0008168">
    <property type="term" value="F:methyltransferase activity"/>
    <property type="evidence" value="ECO:0007669"/>
    <property type="project" value="UniProtKB-KW"/>
</dbReference>
<keyword evidence="2" id="KW-1185">Reference proteome</keyword>
<sequence length="225" mass="25875">MKLDKIVPFGRSLDEYQSMFNLSDSDLDKKIIGIADGPASFNAEMNDRGKSVLSIDPLYQYGADEIDRQFYNVVDNIISQVKNTPDNWSWSYHLSPDKLRENRVNVIRKFIGDYETGKAEGRYVTGELPILSIDGDDFDIALCSHFLFLYSEQFDYQFHRAAILEMLRIAKEIRIFPLLTLELGKSPHLDTLINELHANGYEPTIKKVKYELQKGGDEMLRVVRA</sequence>
<evidence type="ECO:0000313" key="2">
    <source>
        <dbReference type="Proteomes" id="UP000030428"/>
    </source>
</evidence>